<proteinExistence type="inferred from homology"/>
<feature type="transmembrane region" description="Helical" evidence="9">
    <location>
        <begin position="131"/>
        <end position="152"/>
    </location>
</feature>
<evidence type="ECO:0000256" key="9">
    <source>
        <dbReference type="SAM" id="Phobius"/>
    </source>
</evidence>
<accession>A0A2T1C521</accession>
<feature type="region of interest" description="Disordered" evidence="8">
    <location>
        <begin position="1"/>
        <end position="21"/>
    </location>
</feature>
<evidence type="ECO:0000256" key="1">
    <source>
        <dbReference type="ARBA" id="ARBA00004141"/>
    </source>
</evidence>
<dbReference type="AlphaFoldDB" id="A0A2T1C521"/>
<dbReference type="InterPro" id="IPR058533">
    <property type="entry name" value="Cation_efflux_TM"/>
</dbReference>
<dbReference type="PANTHER" id="PTHR11562">
    <property type="entry name" value="CATION EFFLUX PROTEIN/ ZINC TRANSPORTER"/>
    <property type="match status" value="1"/>
</dbReference>
<evidence type="ECO:0000313" key="12">
    <source>
        <dbReference type="EMBL" id="PSB03324.1"/>
    </source>
</evidence>
<comment type="similarity">
    <text evidence="2">Belongs to the cation diffusion facilitator (CDF) transporter (TC 2.A.4) family. SLC30A subfamily.</text>
</comment>
<keyword evidence="3" id="KW-0813">Transport</keyword>
<dbReference type="OrthoDB" id="9809646at2"/>
<reference evidence="12 13" key="2">
    <citation type="submission" date="2018-03" db="EMBL/GenBank/DDBJ databases">
        <title>The ancient ancestry and fast evolution of plastids.</title>
        <authorList>
            <person name="Moore K.R."/>
            <person name="Magnabosco C."/>
            <person name="Momper L."/>
            <person name="Gold D.A."/>
            <person name="Bosak T."/>
            <person name="Fournier G.P."/>
        </authorList>
    </citation>
    <scope>NUCLEOTIDE SEQUENCE [LARGE SCALE GENOMIC DNA]</scope>
    <source>
        <strain evidence="12 13">CCAP 1448/3</strain>
    </source>
</reference>
<feature type="domain" description="Cation efflux protein cytoplasmic" evidence="11">
    <location>
        <begin position="225"/>
        <end position="298"/>
    </location>
</feature>
<dbReference type="InterPro" id="IPR027469">
    <property type="entry name" value="Cation_efflux_TMD_sf"/>
</dbReference>
<feature type="transmembrane region" description="Helical" evidence="9">
    <location>
        <begin position="196"/>
        <end position="213"/>
    </location>
</feature>
<dbReference type="GO" id="GO:0005385">
    <property type="term" value="F:zinc ion transmembrane transporter activity"/>
    <property type="evidence" value="ECO:0007669"/>
    <property type="project" value="TreeGrafter"/>
</dbReference>
<evidence type="ECO:0000256" key="5">
    <source>
        <dbReference type="ARBA" id="ARBA00022989"/>
    </source>
</evidence>
<keyword evidence="4 9" id="KW-0812">Transmembrane</keyword>
<dbReference type="Pfam" id="PF01545">
    <property type="entry name" value="Cation_efflux"/>
    <property type="match status" value="1"/>
</dbReference>
<dbReference type="Pfam" id="PF16916">
    <property type="entry name" value="ZT_dimer"/>
    <property type="match status" value="1"/>
</dbReference>
<dbReference type="Proteomes" id="UP000238762">
    <property type="component" value="Unassembled WGS sequence"/>
</dbReference>
<comment type="caution">
    <text evidence="12">The sequence shown here is derived from an EMBL/GenBank/DDBJ whole genome shotgun (WGS) entry which is preliminary data.</text>
</comment>
<feature type="transmembrane region" description="Helical" evidence="9">
    <location>
        <begin position="172"/>
        <end position="190"/>
    </location>
</feature>
<dbReference type="SUPFAM" id="SSF161111">
    <property type="entry name" value="Cation efflux protein transmembrane domain-like"/>
    <property type="match status" value="1"/>
</dbReference>
<evidence type="ECO:0000256" key="8">
    <source>
        <dbReference type="SAM" id="MobiDB-lite"/>
    </source>
</evidence>
<dbReference type="PANTHER" id="PTHR11562:SF17">
    <property type="entry name" value="RE54080P-RELATED"/>
    <property type="match status" value="1"/>
</dbReference>
<evidence type="ECO:0000256" key="4">
    <source>
        <dbReference type="ARBA" id="ARBA00022692"/>
    </source>
</evidence>
<dbReference type="NCBIfam" id="TIGR01297">
    <property type="entry name" value="CDF"/>
    <property type="match status" value="1"/>
</dbReference>
<feature type="transmembrane region" description="Helical" evidence="9">
    <location>
        <begin position="100"/>
        <end position="119"/>
    </location>
</feature>
<organism evidence="12 13">
    <name type="scientific">Merismopedia glauca CCAP 1448/3</name>
    <dbReference type="NCBI Taxonomy" id="1296344"/>
    <lineage>
        <taxon>Bacteria</taxon>
        <taxon>Bacillati</taxon>
        <taxon>Cyanobacteriota</taxon>
        <taxon>Cyanophyceae</taxon>
        <taxon>Synechococcales</taxon>
        <taxon>Merismopediaceae</taxon>
        <taxon>Merismopedia</taxon>
    </lineage>
</organism>
<keyword evidence="7 9" id="KW-0472">Membrane</keyword>
<gene>
    <name evidence="12" type="ORF">C7B64_09120</name>
</gene>
<reference evidence="12 13" key="1">
    <citation type="submission" date="2018-02" db="EMBL/GenBank/DDBJ databases">
        <authorList>
            <person name="Cohen D.B."/>
            <person name="Kent A.D."/>
        </authorList>
    </citation>
    <scope>NUCLEOTIDE SEQUENCE [LARGE SCALE GENOMIC DNA]</scope>
    <source>
        <strain evidence="12 13">CCAP 1448/3</strain>
    </source>
</reference>
<name>A0A2T1C521_9CYAN</name>
<evidence type="ECO:0000256" key="6">
    <source>
        <dbReference type="ARBA" id="ARBA00023065"/>
    </source>
</evidence>
<feature type="domain" description="Cation efflux protein transmembrane" evidence="10">
    <location>
        <begin position="31"/>
        <end position="217"/>
    </location>
</feature>
<dbReference type="InterPro" id="IPR050681">
    <property type="entry name" value="CDF/SLC30A"/>
</dbReference>
<sequence>MAHQHHHSHHEHHHGHGEHHHAPANYNRAFIVGLLLNGGFVVTEFTFGFLANSVALIADAGHNLSDVLGLFLAWSASLLARRQPSSRYTYGWRKSSILAAFLNAMFLLVATGGIVWEAIGRLVDPGEVKGGMVIGVAAIGIVVNTATALMFLSGCKGDMNIRAAFQHMAADAVVSLGVVLAGIAILFTRWLWLDPAFSLIISALIIFSTWRLLKDSFHLAIDAVPSNIDERAVRTYLFERPGVIEVHDLHIWAMSTVETALTAHLVIPTGHPGDDYLAEICLDLQEHFGIQHATLQIEVGDSDSPCILELNCQF</sequence>
<feature type="transmembrane region" description="Helical" evidence="9">
    <location>
        <begin position="63"/>
        <end position="80"/>
    </location>
</feature>
<keyword evidence="6" id="KW-0406">Ion transport</keyword>
<keyword evidence="13" id="KW-1185">Reference proteome</keyword>
<dbReference type="Gene3D" id="1.20.1510.10">
    <property type="entry name" value="Cation efflux protein transmembrane domain"/>
    <property type="match status" value="1"/>
</dbReference>
<evidence type="ECO:0000313" key="13">
    <source>
        <dbReference type="Proteomes" id="UP000238762"/>
    </source>
</evidence>
<keyword evidence="5 9" id="KW-1133">Transmembrane helix</keyword>
<dbReference type="InterPro" id="IPR002524">
    <property type="entry name" value="Cation_efflux"/>
</dbReference>
<evidence type="ECO:0000256" key="7">
    <source>
        <dbReference type="ARBA" id="ARBA00023136"/>
    </source>
</evidence>
<dbReference type="GO" id="GO:0005886">
    <property type="term" value="C:plasma membrane"/>
    <property type="evidence" value="ECO:0007669"/>
    <property type="project" value="TreeGrafter"/>
</dbReference>
<comment type="subcellular location">
    <subcellularLocation>
        <location evidence="1">Membrane</location>
        <topology evidence="1">Multi-pass membrane protein</topology>
    </subcellularLocation>
</comment>
<protein>
    <submittedName>
        <fullName evidence="12">Cation transporter</fullName>
    </submittedName>
</protein>
<evidence type="ECO:0000256" key="2">
    <source>
        <dbReference type="ARBA" id="ARBA00008873"/>
    </source>
</evidence>
<feature type="compositionally biased region" description="Basic residues" evidence="8">
    <location>
        <begin position="1"/>
        <end position="19"/>
    </location>
</feature>
<dbReference type="RefSeq" id="WP_106288331.1">
    <property type="nucleotide sequence ID" value="NZ_CAWNTC010000009.1"/>
</dbReference>
<feature type="transmembrane region" description="Helical" evidence="9">
    <location>
        <begin position="29"/>
        <end position="51"/>
    </location>
</feature>
<evidence type="ECO:0000256" key="3">
    <source>
        <dbReference type="ARBA" id="ARBA00022448"/>
    </source>
</evidence>
<evidence type="ECO:0000259" key="11">
    <source>
        <dbReference type="Pfam" id="PF16916"/>
    </source>
</evidence>
<evidence type="ECO:0000259" key="10">
    <source>
        <dbReference type="Pfam" id="PF01545"/>
    </source>
</evidence>
<dbReference type="SUPFAM" id="SSF160240">
    <property type="entry name" value="Cation efflux protein cytoplasmic domain-like"/>
    <property type="match status" value="1"/>
</dbReference>
<dbReference type="InterPro" id="IPR027470">
    <property type="entry name" value="Cation_efflux_CTD"/>
</dbReference>
<dbReference type="InterPro" id="IPR036837">
    <property type="entry name" value="Cation_efflux_CTD_sf"/>
</dbReference>
<dbReference type="EMBL" id="PVWJ01000035">
    <property type="protein sequence ID" value="PSB03324.1"/>
    <property type="molecule type" value="Genomic_DNA"/>
</dbReference>